<feature type="domain" description="Aminoacyl-transfer RNA synthetases class-II family profile" evidence="12">
    <location>
        <begin position="140"/>
        <end position="420"/>
    </location>
</feature>
<dbReference type="InterPro" id="IPR033729">
    <property type="entry name" value="SerRS_core"/>
</dbReference>
<dbReference type="InterPro" id="IPR045864">
    <property type="entry name" value="aa-tRNA-synth_II/BPL/LPL"/>
</dbReference>
<dbReference type="FunCoup" id="A0A2R5G8X3">
    <property type="interactions" value="384"/>
</dbReference>
<dbReference type="SUPFAM" id="SSF55681">
    <property type="entry name" value="Class II aaRS and biotin synthetases"/>
    <property type="match status" value="1"/>
</dbReference>
<feature type="binding site" evidence="10">
    <location>
        <begin position="357"/>
        <end position="360"/>
    </location>
    <ligand>
        <name>ATP</name>
        <dbReference type="ChEBI" id="CHEBI:30616"/>
    </ligand>
</feature>
<evidence type="ECO:0000256" key="4">
    <source>
        <dbReference type="ARBA" id="ARBA00022741"/>
    </source>
</evidence>
<sequence>MPLGLPLFRDPESLEQIRKSHEARFPSEQDKDLVDRIVKADEEWRQLEFDAQKTKEEKNAVSKLVGQKKKNKENADEEQAKARELGAEVERLQKAAEEKRAELDTLLPLVGNLVHPSVVVHDDEDYNKIESTYGEKKPADGLQAHNQLLWRIDGYEPERGNKTAGHRGYFLKGPAVMLNQALITYSLQFLTKKGYTPLQPPYFMNKDVMAGVAQLSDFDESLYHVTGEKGDNEKYLIATSEQPICAYHMGDWMQDSDLPIRYAGMSTCFRKEAGKAGKDTWGIFRVHQFDKVEQFCITTPEKSWEMHEEMRNIAEEFLQSLDLPYQVVNIVSGELNNAAAKKYDIEAWFPSYQEYKELVSCSNCTDYQARAMNIRFGEKQDKQYAHMLNSTLCALTRTISCILENYQEKDGVRVPAVLVPYMAGMTFIPFVREPMENKAEKKQQKAKAKKAAAK</sequence>
<dbReference type="NCBIfam" id="TIGR00414">
    <property type="entry name" value="serS"/>
    <property type="match status" value="1"/>
</dbReference>
<dbReference type="CDD" id="cd00770">
    <property type="entry name" value="SerRS_core"/>
    <property type="match status" value="1"/>
</dbReference>
<feature type="binding site" evidence="9">
    <location>
        <position position="270"/>
    </location>
    <ligand>
        <name>L-serine</name>
        <dbReference type="ChEBI" id="CHEBI:33384"/>
    </ligand>
</feature>
<feature type="binding site" evidence="9">
    <location>
        <position position="239"/>
    </location>
    <ligand>
        <name>L-serine</name>
        <dbReference type="ChEBI" id="CHEBI:33384"/>
    </ligand>
</feature>
<dbReference type="InterPro" id="IPR042103">
    <property type="entry name" value="SerRS_1_N_sf"/>
</dbReference>
<feature type="binding site" evidence="9">
    <location>
        <position position="389"/>
    </location>
    <ligand>
        <name>L-serine</name>
        <dbReference type="ChEBI" id="CHEBI:33384"/>
    </ligand>
</feature>
<dbReference type="InterPro" id="IPR002314">
    <property type="entry name" value="aa-tRNA-synt_IIb"/>
</dbReference>
<dbReference type="InterPro" id="IPR015866">
    <property type="entry name" value="Ser-tRNA-synth_1_N"/>
</dbReference>
<dbReference type="SUPFAM" id="SSF46589">
    <property type="entry name" value="tRNA-binding arm"/>
    <property type="match status" value="1"/>
</dbReference>
<dbReference type="EC" id="6.1.1.11" evidence="2"/>
<dbReference type="InParanoid" id="A0A2R5G8X3"/>
<dbReference type="AlphaFoldDB" id="A0A2R5G8X3"/>
<evidence type="ECO:0000313" key="13">
    <source>
        <dbReference type="EMBL" id="GBG24114.1"/>
    </source>
</evidence>
<organism evidence="13 14">
    <name type="scientific">Hondaea fermentalgiana</name>
    <dbReference type="NCBI Taxonomy" id="2315210"/>
    <lineage>
        <taxon>Eukaryota</taxon>
        <taxon>Sar</taxon>
        <taxon>Stramenopiles</taxon>
        <taxon>Bigyra</taxon>
        <taxon>Labyrinthulomycetes</taxon>
        <taxon>Thraustochytrida</taxon>
        <taxon>Thraustochytriidae</taxon>
        <taxon>Hondaea</taxon>
    </lineage>
</organism>
<evidence type="ECO:0000256" key="6">
    <source>
        <dbReference type="ARBA" id="ARBA00022917"/>
    </source>
</evidence>
<dbReference type="Pfam" id="PF00587">
    <property type="entry name" value="tRNA-synt_2b"/>
    <property type="match status" value="1"/>
</dbReference>
<dbReference type="GO" id="GO:0005524">
    <property type="term" value="F:ATP binding"/>
    <property type="evidence" value="ECO:0007669"/>
    <property type="project" value="UniProtKB-KW"/>
</dbReference>
<evidence type="ECO:0000256" key="2">
    <source>
        <dbReference type="ARBA" id="ARBA00012840"/>
    </source>
</evidence>
<evidence type="ECO:0000259" key="12">
    <source>
        <dbReference type="PROSITE" id="PS50862"/>
    </source>
</evidence>
<keyword evidence="3 13" id="KW-0436">Ligase</keyword>
<dbReference type="InterPro" id="IPR002317">
    <property type="entry name" value="Ser-tRNA-ligase_type_1"/>
</dbReference>
<gene>
    <name evidence="13" type="ORF">FCC1311_003322</name>
</gene>
<keyword evidence="6" id="KW-0648">Protein biosynthesis</keyword>
<name>A0A2R5G8X3_9STRA</name>
<dbReference type="OrthoDB" id="10264585at2759"/>
<dbReference type="InterPro" id="IPR010978">
    <property type="entry name" value="tRNA-bd_arm"/>
</dbReference>
<feature type="binding site" evidence="10">
    <location>
        <begin position="286"/>
        <end position="289"/>
    </location>
    <ligand>
        <name>ATP</name>
        <dbReference type="ChEBI" id="CHEBI:30616"/>
    </ligand>
</feature>
<feature type="binding site" evidence="9">
    <location>
        <position position="293"/>
    </location>
    <ligand>
        <name>L-serine</name>
        <dbReference type="ChEBI" id="CHEBI:33384"/>
    </ligand>
</feature>
<reference evidence="13 14" key="1">
    <citation type="submission" date="2017-12" db="EMBL/GenBank/DDBJ databases">
        <title>Sequencing, de novo assembly and annotation of complete genome of a new Thraustochytrid species, strain FCC1311.</title>
        <authorList>
            <person name="Sedici K."/>
            <person name="Godart F."/>
            <person name="Aiese Cigliano R."/>
            <person name="Sanseverino W."/>
            <person name="Barakat M."/>
            <person name="Ortet P."/>
            <person name="Marechal E."/>
            <person name="Cagnac O."/>
            <person name="Amato A."/>
        </authorList>
    </citation>
    <scope>NUCLEOTIDE SEQUENCE [LARGE SCALE GENOMIC DNA]</scope>
</reference>
<dbReference type="Gene3D" id="1.10.287.40">
    <property type="entry name" value="Serine-tRNA synthetase, tRNA binding domain"/>
    <property type="match status" value="1"/>
</dbReference>
<evidence type="ECO:0000256" key="1">
    <source>
        <dbReference type="ARBA" id="ARBA00010728"/>
    </source>
</evidence>
<evidence type="ECO:0000256" key="3">
    <source>
        <dbReference type="ARBA" id="ARBA00022598"/>
    </source>
</evidence>
<dbReference type="EMBL" id="BEYU01000003">
    <property type="protein sequence ID" value="GBG24114.1"/>
    <property type="molecule type" value="Genomic_DNA"/>
</dbReference>
<dbReference type="PROSITE" id="PS50862">
    <property type="entry name" value="AA_TRNA_LIGASE_II"/>
    <property type="match status" value="1"/>
</dbReference>
<evidence type="ECO:0000256" key="8">
    <source>
        <dbReference type="ARBA" id="ARBA00031113"/>
    </source>
</evidence>
<feature type="site" description="Important for serine binding" evidence="9">
    <location>
        <position position="391"/>
    </location>
</feature>
<evidence type="ECO:0000313" key="14">
    <source>
        <dbReference type="Proteomes" id="UP000241890"/>
    </source>
</evidence>
<evidence type="ECO:0000256" key="10">
    <source>
        <dbReference type="PIRSR" id="PIRSR001529-2"/>
    </source>
</evidence>
<dbReference type="InterPro" id="IPR006195">
    <property type="entry name" value="aa-tRNA-synth_II"/>
</dbReference>
<protein>
    <recommendedName>
        <fullName evidence="2">serine--tRNA ligase</fullName>
        <ecNumber evidence="2">6.1.1.11</ecNumber>
    </recommendedName>
    <alternativeName>
        <fullName evidence="8">Seryl-tRNA synthetase</fullName>
    </alternativeName>
</protein>
<dbReference type="GO" id="GO:0006434">
    <property type="term" value="P:seryl-tRNA aminoacylation"/>
    <property type="evidence" value="ECO:0007669"/>
    <property type="project" value="InterPro"/>
</dbReference>
<keyword evidence="7" id="KW-0030">Aminoacyl-tRNA synthetase</keyword>
<dbReference type="FunFam" id="3.30.930.10:FF:000026">
    <property type="entry name" value="Seryl-tRNA synthetase, cytoplasmic"/>
    <property type="match status" value="1"/>
</dbReference>
<dbReference type="PANTHER" id="PTHR11778">
    <property type="entry name" value="SERYL-TRNA SYNTHETASE"/>
    <property type="match status" value="1"/>
</dbReference>
<feature type="binding site" evidence="10">
    <location>
        <begin position="270"/>
        <end position="272"/>
    </location>
    <ligand>
        <name>ATP</name>
        <dbReference type="ChEBI" id="CHEBI:30616"/>
    </ligand>
</feature>
<dbReference type="Gene3D" id="3.30.930.10">
    <property type="entry name" value="Bira Bifunctional Protein, Domain 2"/>
    <property type="match status" value="1"/>
</dbReference>
<keyword evidence="4" id="KW-0547">Nucleotide-binding</keyword>
<feature type="region of interest" description="Disordered" evidence="11">
    <location>
        <begin position="55"/>
        <end position="82"/>
    </location>
</feature>
<keyword evidence="5 10" id="KW-0067">ATP-binding</keyword>
<comment type="similarity">
    <text evidence="1">Belongs to the class-II aminoacyl-tRNA synthetase family. Type-1 seryl-tRNA synthetase subfamily.</text>
</comment>
<dbReference type="PRINTS" id="PR00981">
    <property type="entry name" value="TRNASYNTHSER"/>
</dbReference>
<dbReference type="Pfam" id="PF02403">
    <property type="entry name" value="Seryl_tRNA_N"/>
    <property type="match status" value="1"/>
</dbReference>
<accession>A0A2R5G8X3</accession>
<evidence type="ECO:0000256" key="5">
    <source>
        <dbReference type="ARBA" id="ARBA00022840"/>
    </source>
</evidence>
<comment type="caution">
    <text evidence="13">The sequence shown here is derived from an EMBL/GenBank/DDBJ whole genome shotgun (WGS) entry which is preliminary data.</text>
</comment>
<evidence type="ECO:0000256" key="9">
    <source>
        <dbReference type="PIRSR" id="PIRSR001529-1"/>
    </source>
</evidence>
<evidence type="ECO:0000256" key="7">
    <source>
        <dbReference type="ARBA" id="ARBA00023146"/>
    </source>
</evidence>
<evidence type="ECO:0000256" key="11">
    <source>
        <dbReference type="SAM" id="MobiDB-lite"/>
    </source>
</evidence>
<proteinExistence type="inferred from homology"/>
<dbReference type="Proteomes" id="UP000241890">
    <property type="component" value="Unassembled WGS sequence"/>
</dbReference>
<dbReference type="GO" id="GO:0004828">
    <property type="term" value="F:serine-tRNA ligase activity"/>
    <property type="evidence" value="ECO:0007669"/>
    <property type="project" value="UniProtKB-EC"/>
</dbReference>
<dbReference type="PIRSF" id="PIRSF001529">
    <property type="entry name" value="Ser-tRNA-synth_IIa"/>
    <property type="match status" value="1"/>
</dbReference>
<feature type="compositionally biased region" description="Basic and acidic residues" evidence="11">
    <location>
        <begin position="72"/>
        <end position="82"/>
    </location>
</feature>
<keyword evidence="14" id="KW-1185">Reference proteome</keyword>